<reference evidence="11 12" key="1">
    <citation type="submission" date="2017-03" db="EMBL/GenBank/DDBJ databases">
        <title>Genome sequence of Clostridium oryzae DSM 28571.</title>
        <authorList>
            <person name="Poehlein A."/>
            <person name="Daniel R."/>
        </authorList>
    </citation>
    <scope>NUCLEOTIDE SEQUENCE [LARGE SCALE GENOMIC DNA]</scope>
    <source>
        <strain evidence="11 12">DSM 28571</strain>
    </source>
</reference>
<dbReference type="InterPro" id="IPR002528">
    <property type="entry name" value="MATE_fam"/>
</dbReference>
<evidence type="ECO:0000256" key="8">
    <source>
        <dbReference type="ARBA" id="ARBA00023136"/>
    </source>
</evidence>
<feature type="transmembrane region" description="Helical" evidence="10">
    <location>
        <begin position="20"/>
        <end position="43"/>
    </location>
</feature>
<evidence type="ECO:0000313" key="11">
    <source>
        <dbReference type="EMBL" id="OPJ62108.1"/>
    </source>
</evidence>
<name>A0A1V4IQ14_9CLOT</name>
<comment type="caution">
    <text evidence="11">The sequence shown here is derived from an EMBL/GenBank/DDBJ whole genome shotgun (WGS) entry which is preliminary data.</text>
</comment>
<feature type="transmembrane region" description="Helical" evidence="10">
    <location>
        <begin position="417"/>
        <end position="436"/>
    </location>
</feature>
<dbReference type="PANTHER" id="PTHR43823">
    <property type="entry name" value="SPORULATION PROTEIN YKVU"/>
    <property type="match status" value="1"/>
</dbReference>
<feature type="transmembrane region" description="Helical" evidence="10">
    <location>
        <begin position="243"/>
        <end position="265"/>
    </location>
</feature>
<dbReference type="OrthoDB" id="9811110at2"/>
<accession>A0A1V4IQ14</accession>
<feature type="transmembrane region" description="Helical" evidence="10">
    <location>
        <begin position="319"/>
        <end position="339"/>
    </location>
</feature>
<feature type="transmembrane region" description="Helical" evidence="10">
    <location>
        <begin position="97"/>
        <end position="118"/>
    </location>
</feature>
<gene>
    <name evidence="11" type="primary">mepA_5</name>
    <name evidence="11" type="ORF">CLORY_19310</name>
</gene>
<sequence length="451" mass="48993">MKENSKLLMMENEKVWKALLKLGIPTLVGMMVSALFNAVDGYFVGNLGAQQMAAATVASPLTYVVTGIGLLLGGGGSVYLGRLLGEKNYKKANDAGCVIMNSSIIIGIVFLAILLIFLEQILRGFGAIDTIMPYAKQYGEIFAIALFFNLFNVTCNNMLAAEGATMYSMLAMLVSGVSNIFLNPVFIYGFHMGIRGSATATLIANLITTFMYLYYITAKKGTIRYNFLNFKPAKEYYVETAKVGIPLMFFQVLYGVAIIITNVLASDYGDACLAALGTEVRITSLGFMAVGGFTKGYQSFVSFSYGAKKFNRAKTATNLALIWTTICCVLCSIFMLVLTKPIISMFTSDANVISIGMKAVRYYAVTFMGLGFILVYSSMFLATNRTKYGGIIAFARQGLLIPGLFILKMVIGMQGILLAQPIADGLTIILILFLAFKASVKEKKTVLQQAS</sequence>
<keyword evidence="5" id="KW-1003">Cell membrane</keyword>
<feature type="transmembrane region" description="Helical" evidence="10">
    <location>
        <begin position="167"/>
        <end position="190"/>
    </location>
</feature>
<dbReference type="PIRSF" id="PIRSF006603">
    <property type="entry name" value="DinF"/>
    <property type="match status" value="1"/>
</dbReference>
<keyword evidence="9" id="KW-0046">Antibiotic resistance</keyword>
<feature type="transmembrane region" description="Helical" evidence="10">
    <location>
        <begin position="138"/>
        <end position="155"/>
    </location>
</feature>
<feature type="transmembrane region" description="Helical" evidence="10">
    <location>
        <begin position="196"/>
        <end position="215"/>
    </location>
</feature>
<proteinExistence type="inferred from homology"/>
<evidence type="ECO:0000256" key="5">
    <source>
        <dbReference type="ARBA" id="ARBA00022475"/>
    </source>
</evidence>
<dbReference type="STRING" id="1450648.CLORY_19310"/>
<dbReference type="GO" id="GO:0046677">
    <property type="term" value="P:response to antibiotic"/>
    <property type="evidence" value="ECO:0007669"/>
    <property type="project" value="UniProtKB-KW"/>
</dbReference>
<evidence type="ECO:0000256" key="10">
    <source>
        <dbReference type="SAM" id="Phobius"/>
    </source>
</evidence>
<dbReference type="GO" id="GO:0005886">
    <property type="term" value="C:plasma membrane"/>
    <property type="evidence" value="ECO:0007669"/>
    <property type="project" value="UniProtKB-SubCell"/>
</dbReference>
<organism evidence="11 12">
    <name type="scientific">Clostridium oryzae</name>
    <dbReference type="NCBI Taxonomy" id="1450648"/>
    <lineage>
        <taxon>Bacteria</taxon>
        <taxon>Bacillati</taxon>
        <taxon>Bacillota</taxon>
        <taxon>Clostridia</taxon>
        <taxon>Eubacteriales</taxon>
        <taxon>Clostridiaceae</taxon>
        <taxon>Clostridium</taxon>
    </lineage>
</organism>
<evidence type="ECO:0000256" key="4">
    <source>
        <dbReference type="ARBA" id="ARBA00022448"/>
    </source>
</evidence>
<dbReference type="PANTHER" id="PTHR43823:SF3">
    <property type="entry name" value="MULTIDRUG EXPORT PROTEIN MEPA"/>
    <property type="match status" value="1"/>
</dbReference>
<evidence type="ECO:0000256" key="3">
    <source>
        <dbReference type="ARBA" id="ARBA00022106"/>
    </source>
</evidence>
<dbReference type="AlphaFoldDB" id="A0A1V4IQ14"/>
<dbReference type="EMBL" id="MZGV01000017">
    <property type="protein sequence ID" value="OPJ62108.1"/>
    <property type="molecule type" value="Genomic_DNA"/>
</dbReference>
<evidence type="ECO:0000256" key="7">
    <source>
        <dbReference type="ARBA" id="ARBA00022989"/>
    </source>
</evidence>
<comment type="similarity">
    <text evidence="2">Belongs to the multi antimicrobial extrusion (MATE) (TC 2.A.66.1) family. MepA subfamily.</text>
</comment>
<keyword evidence="12" id="KW-1185">Reference proteome</keyword>
<feature type="transmembrane region" description="Helical" evidence="10">
    <location>
        <begin position="359"/>
        <end position="381"/>
    </location>
</feature>
<evidence type="ECO:0000256" key="6">
    <source>
        <dbReference type="ARBA" id="ARBA00022692"/>
    </source>
</evidence>
<keyword evidence="7 10" id="KW-1133">Transmembrane helix</keyword>
<evidence type="ECO:0000256" key="1">
    <source>
        <dbReference type="ARBA" id="ARBA00004651"/>
    </source>
</evidence>
<evidence type="ECO:0000256" key="9">
    <source>
        <dbReference type="ARBA" id="ARBA00023251"/>
    </source>
</evidence>
<comment type="subcellular location">
    <subcellularLocation>
        <location evidence="1">Cell membrane</location>
        <topology evidence="1">Multi-pass membrane protein</topology>
    </subcellularLocation>
</comment>
<dbReference type="GO" id="GO:0015297">
    <property type="term" value="F:antiporter activity"/>
    <property type="evidence" value="ECO:0007669"/>
    <property type="project" value="InterPro"/>
</dbReference>
<dbReference type="Proteomes" id="UP000190080">
    <property type="component" value="Unassembled WGS sequence"/>
</dbReference>
<keyword evidence="6 10" id="KW-0812">Transmembrane</keyword>
<dbReference type="InterPro" id="IPR048279">
    <property type="entry name" value="MdtK-like"/>
</dbReference>
<dbReference type="RefSeq" id="WP_079423705.1">
    <property type="nucleotide sequence ID" value="NZ_MZGV01000017.1"/>
</dbReference>
<dbReference type="Pfam" id="PF01554">
    <property type="entry name" value="MatE"/>
    <property type="match status" value="2"/>
</dbReference>
<feature type="transmembrane region" description="Helical" evidence="10">
    <location>
        <begin position="63"/>
        <end position="85"/>
    </location>
</feature>
<dbReference type="InterPro" id="IPR051327">
    <property type="entry name" value="MATE_MepA_subfamily"/>
</dbReference>
<evidence type="ECO:0000256" key="2">
    <source>
        <dbReference type="ARBA" id="ARBA00008417"/>
    </source>
</evidence>
<protein>
    <recommendedName>
        <fullName evidence="3">Multidrug export protein MepA</fullName>
    </recommendedName>
</protein>
<keyword evidence="4" id="KW-0813">Transport</keyword>
<dbReference type="GO" id="GO:0042910">
    <property type="term" value="F:xenobiotic transmembrane transporter activity"/>
    <property type="evidence" value="ECO:0007669"/>
    <property type="project" value="InterPro"/>
</dbReference>
<feature type="transmembrane region" description="Helical" evidence="10">
    <location>
        <begin position="285"/>
        <end position="307"/>
    </location>
</feature>
<dbReference type="CDD" id="cd13143">
    <property type="entry name" value="MATE_MepA_like"/>
    <property type="match status" value="1"/>
</dbReference>
<dbReference type="InterPro" id="IPR045070">
    <property type="entry name" value="MATE_MepA-like"/>
</dbReference>
<dbReference type="NCBIfam" id="TIGR00797">
    <property type="entry name" value="matE"/>
    <property type="match status" value="1"/>
</dbReference>
<evidence type="ECO:0000313" key="12">
    <source>
        <dbReference type="Proteomes" id="UP000190080"/>
    </source>
</evidence>
<keyword evidence="8 10" id="KW-0472">Membrane</keyword>
<feature type="transmembrane region" description="Helical" evidence="10">
    <location>
        <begin position="393"/>
        <end position="411"/>
    </location>
</feature>